<organism evidence="9 10">
    <name type="scientific">Sphingomonas hankookensis</name>
    <dbReference type="NCBI Taxonomy" id="563996"/>
    <lineage>
        <taxon>Bacteria</taxon>
        <taxon>Pseudomonadati</taxon>
        <taxon>Pseudomonadota</taxon>
        <taxon>Alphaproteobacteria</taxon>
        <taxon>Sphingomonadales</taxon>
        <taxon>Sphingomonadaceae</taxon>
        <taxon>Sphingomonas</taxon>
    </lineage>
</organism>
<evidence type="ECO:0000313" key="9">
    <source>
        <dbReference type="EMBL" id="KZE12306.1"/>
    </source>
</evidence>
<dbReference type="PANTHER" id="PTHR43284">
    <property type="entry name" value="ASPARAGINE SYNTHETASE (GLUTAMINE-HYDROLYZING)"/>
    <property type="match status" value="1"/>
</dbReference>
<dbReference type="InterPro" id="IPR001962">
    <property type="entry name" value="Asn_synthase"/>
</dbReference>
<dbReference type="SUPFAM" id="SSF52402">
    <property type="entry name" value="Adenine nucleotide alpha hydrolases-like"/>
    <property type="match status" value="1"/>
</dbReference>
<evidence type="ECO:0000256" key="3">
    <source>
        <dbReference type="ARBA" id="ARBA00012737"/>
    </source>
</evidence>
<accession>A0ABR5YAU9</accession>
<dbReference type="Proteomes" id="UP000076609">
    <property type="component" value="Unassembled WGS sequence"/>
</dbReference>
<comment type="catalytic activity">
    <reaction evidence="7">
        <text>L-aspartate + L-glutamine + ATP + H2O = L-asparagine + L-glutamate + AMP + diphosphate + H(+)</text>
        <dbReference type="Rhea" id="RHEA:12228"/>
        <dbReference type="ChEBI" id="CHEBI:15377"/>
        <dbReference type="ChEBI" id="CHEBI:15378"/>
        <dbReference type="ChEBI" id="CHEBI:29985"/>
        <dbReference type="ChEBI" id="CHEBI:29991"/>
        <dbReference type="ChEBI" id="CHEBI:30616"/>
        <dbReference type="ChEBI" id="CHEBI:33019"/>
        <dbReference type="ChEBI" id="CHEBI:58048"/>
        <dbReference type="ChEBI" id="CHEBI:58359"/>
        <dbReference type="ChEBI" id="CHEBI:456215"/>
        <dbReference type="EC" id="6.3.5.4"/>
    </reaction>
</comment>
<evidence type="ECO:0000259" key="8">
    <source>
        <dbReference type="PROSITE" id="PS51278"/>
    </source>
</evidence>
<evidence type="ECO:0000256" key="2">
    <source>
        <dbReference type="ARBA" id="ARBA00005752"/>
    </source>
</evidence>
<evidence type="ECO:0000256" key="4">
    <source>
        <dbReference type="ARBA" id="ARBA00022741"/>
    </source>
</evidence>
<evidence type="ECO:0000256" key="1">
    <source>
        <dbReference type="ARBA" id="ARBA00005187"/>
    </source>
</evidence>
<dbReference type="PROSITE" id="PS51278">
    <property type="entry name" value="GATASE_TYPE_2"/>
    <property type="match status" value="1"/>
</dbReference>
<gene>
    <name evidence="9" type="ORF">AVT10_16230</name>
</gene>
<dbReference type="InterPro" id="IPR033738">
    <property type="entry name" value="AsnB_N"/>
</dbReference>
<dbReference type="CDD" id="cd00712">
    <property type="entry name" value="AsnB"/>
    <property type="match status" value="1"/>
</dbReference>
<dbReference type="EMBL" id="LQQO01000028">
    <property type="protein sequence ID" value="KZE12306.1"/>
    <property type="molecule type" value="Genomic_DNA"/>
</dbReference>
<evidence type="ECO:0000256" key="5">
    <source>
        <dbReference type="ARBA" id="ARBA00022840"/>
    </source>
</evidence>
<dbReference type="EC" id="6.3.5.4" evidence="3"/>
<evidence type="ECO:0000256" key="7">
    <source>
        <dbReference type="ARBA" id="ARBA00048741"/>
    </source>
</evidence>
<protein>
    <recommendedName>
        <fullName evidence="3">asparagine synthase (glutamine-hydrolyzing)</fullName>
        <ecNumber evidence="3">6.3.5.4</ecNumber>
    </recommendedName>
</protein>
<evidence type="ECO:0000313" key="10">
    <source>
        <dbReference type="Proteomes" id="UP000076609"/>
    </source>
</evidence>
<dbReference type="InterPro" id="IPR014729">
    <property type="entry name" value="Rossmann-like_a/b/a_fold"/>
</dbReference>
<dbReference type="InterPro" id="IPR051786">
    <property type="entry name" value="ASN_synthetase/amidase"/>
</dbReference>
<dbReference type="InterPro" id="IPR029055">
    <property type="entry name" value="Ntn_hydrolases_N"/>
</dbReference>
<comment type="caution">
    <text evidence="9">The sequence shown here is derived from an EMBL/GenBank/DDBJ whole genome shotgun (WGS) entry which is preliminary data.</text>
</comment>
<dbReference type="PIRSF" id="PIRSF001589">
    <property type="entry name" value="Asn_synthetase_glu-h"/>
    <property type="match status" value="1"/>
</dbReference>
<dbReference type="PANTHER" id="PTHR43284:SF1">
    <property type="entry name" value="ASPARAGINE SYNTHETASE"/>
    <property type="match status" value="1"/>
</dbReference>
<keyword evidence="6" id="KW-0315">Glutamine amidotransferase</keyword>
<keyword evidence="5" id="KW-0067">ATP-binding</keyword>
<dbReference type="InterPro" id="IPR006426">
    <property type="entry name" value="Asn_synth_AEB"/>
</dbReference>
<keyword evidence="10" id="KW-1185">Reference proteome</keyword>
<comment type="similarity">
    <text evidence="2">Belongs to the asparagine synthetase family.</text>
</comment>
<dbReference type="Gene3D" id="3.60.20.10">
    <property type="entry name" value="Glutamine Phosphoribosylpyrophosphate, subunit 1, domain 1"/>
    <property type="match status" value="1"/>
</dbReference>
<dbReference type="NCBIfam" id="TIGR01536">
    <property type="entry name" value="asn_synth_AEB"/>
    <property type="match status" value="1"/>
</dbReference>
<comment type="pathway">
    <text evidence="1">Amino-acid biosynthesis; L-asparagine biosynthesis; L-asparagine from L-aspartate (L-Gln route): step 1/1.</text>
</comment>
<evidence type="ECO:0000256" key="6">
    <source>
        <dbReference type="ARBA" id="ARBA00022962"/>
    </source>
</evidence>
<keyword evidence="4" id="KW-0547">Nucleotide-binding</keyword>
<dbReference type="CDD" id="cd01991">
    <property type="entry name" value="Asn_synthase_B_C"/>
    <property type="match status" value="1"/>
</dbReference>
<name>A0ABR5YAU9_9SPHN</name>
<dbReference type="Pfam" id="PF13537">
    <property type="entry name" value="GATase_7"/>
    <property type="match status" value="1"/>
</dbReference>
<dbReference type="InterPro" id="IPR017932">
    <property type="entry name" value="GATase_2_dom"/>
</dbReference>
<reference evidence="10" key="1">
    <citation type="submission" date="2016-01" db="EMBL/GenBank/DDBJ databases">
        <title>Draft genome of Chromobacterium sp. F49.</title>
        <authorList>
            <person name="Hong K.W."/>
        </authorList>
    </citation>
    <scope>NUCLEOTIDE SEQUENCE [LARGE SCALE GENOMIC DNA]</scope>
    <source>
        <strain evidence="10">CN3</strain>
    </source>
</reference>
<sequence length="630" mass="70123">MCGIAGYYARGRGPVVAATIRRQCDAILHRGPDSDGVLVDGDFGFGMRRLSIVDLAGSDQPIHSADRRHAIVFNGEIYNYRRLRDELAALGHRFATDGDTEVVLAAWRQWGRDAWARLDGMFAVAIWDRSSRRLTLARDAIGIKPLYYAINGHTLAFGSELKAILALPGMTFDIDSDAVHGYFTFGHMRGPSTIYRQVRMLEPGATLELGAQGSAEHHRYWTARYTHDESRTDAGWIDAFRDTWLATIRDQMLSADVEVGAFLSGGVDSSAVVASMARVSDRPVRTFTIGFDDPRYDESRYAEAVAHHLGCRHRTMRLNADDARTVLPAIQRVYDEPFADPSAVPTWYLSRLAAQDVKVALSGDGGDELFFGYKRHLTERRLGRLPAVVRGAARHAARIPPLPWAGANRRLQRWQKTAAGLGLADGVARFFSKTQITTPELRRRLFAGTALDGRDGPAALSDMARSFCPDPDAISTDPLDQFAMCDLQLNLPGAMLTKVDRASMAHSLEVRVPMLSHRMVSLALAMPGQIKLRGGLGKWPVREAVAPWLPANILDRRKQGFQMPLAEWFADDFGGYVEEMWNDGGLRSSGLLNPDAIDTLFFEHRTGRRDHGRILYAIAIFALWYDRRMP</sequence>
<dbReference type="SUPFAM" id="SSF56235">
    <property type="entry name" value="N-terminal nucleophile aminohydrolases (Ntn hydrolases)"/>
    <property type="match status" value="1"/>
</dbReference>
<proteinExistence type="inferred from homology"/>
<dbReference type="Pfam" id="PF00733">
    <property type="entry name" value="Asn_synthase"/>
    <property type="match status" value="1"/>
</dbReference>
<dbReference type="Gene3D" id="3.40.50.620">
    <property type="entry name" value="HUPs"/>
    <property type="match status" value="1"/>
</dbReference>
<feature type="domain" description="Glutamine amidotransferase type-2" evidence="8">
    <location>
        <begin position="2"/>
        <end position="212"/>
    </location>
</feature>